<evidence type="ECO:0000313" key="3">
    <source>
        <dbReference type="WBParaSite" id="HPBE_0000762201-mRNA-1"/>
    </source>
</evidence>
<sequence>MVRSLGNDFFLEKNPLECRGFFSRKKSFPKDRTILEKRYAKDQANEINAKRATKKLILKAGAIRWNSRETSTSSRKTWQMEGQPFGRKFNVEPLIRDGC</sequence>
<protein>
    <submittedName>
        <fullName evidence="1 3">Uncharacterized protein</fullName>
    </submittedName>
</protein>
<dbReference type="Proteomes" id="UP000050761">
    <property type="component" value="Unassembled WGS sequence"/>
</dbReference>
<organism evidence="2 3">
    <name type="scientific">Heligmosomoides polygyrus</name>
    <name type="common">Parasitic roundworm</name>
    <dbReference type="NCBI Taxonomy" id="6339"/>
    <lineage>
        <taxon>Eukaryota</taxon>
        <taxon>Metazoa</taxon>
        <taxon>Ecdysozoa</taxon>
        <taxon>Nematoda</taxon>
        <taxon>Chromadorea</taxon>
        <taxon>Rhabditida</taxon>
        <taxon>Rhabditina</taxon>
        <taxon>Rhabditomorpha</taxon>
        <taxon>Strongyloidea</taxon>
        <taxon>Heligmosomidae</taxon>
        <taxon>Heligmosomoides</taxon>
    </lineage>
</organism>
<gene>
    <name evidence="1" type="ORF">HPBE_LOCUS7623</name>
</gene>
<reference evidence="1 2" key="1">
    <citation type="submission" date="2018-11" db="EMBL/GenBank/DDBJ databases">
        <authorList>
            <consortium name="Pathogen Informatics"/>
        </authorList>
    </citation>
    <scope>NUCLEOTIDE SEQUENCE [LARGE SCALE GENOMIC DNA]</scope>
</reference>
<dbReference type="WBParaSite" id="HPBE_0000762201-mRNA-1">
    <property type="protein sequence ID" value="HPBE_0000762201-mRNA-1"/>
    <property type="gene ID" value="HPBE_0000762201"/>
</dbReference>
<dbReference type="EMBL" id="UZAH01025937">
    <property type="protein sequence ID" value="VDO73024.1"/>
    <property type="molecule type" value="Genomic_DNA"/>
</dbReference>
<dbReference type="AlphaFoldDB" id="A0A183FKF6"/>
<reference evidence="3" key="2">
    <citation type="submission" date="2019-09" db="UniProtKB">
        <authorList>
            <consortium name="WormBaseParasite"/>
        </authorList>
    </citation>
    <scope>IDENTIFICATION</scope>
</reference>
<evidence type="ECO:0000313" key="1">
    <source>
        <dbReference type="EMBL" id="VDO73024.1"/>
    </source>
</evidence>
<evidence type="ECO:0000313" key="2">
    <source>
        <dbReference type="Proteomes" id="UP000050761"/>
    </source>
</evidence>
<name>A0A183FKF6_HELPZ</name>
<accession>A0A183FKF6</accession>
<accession>A0A3P7YMT7</accession>
<proteinExistence type="predicted"/>
<keyword evidence="2" id="KW-1185">Reference proteome</keyword>